<dbReference type="InterPro" id="IPR035909">
    <property type="entry name" value="CheB_C"/>
</dbReference>
<dbReference type="SUPFAM" id="SSF52738">
    <property type="entry name" value="Methylesterase CheB, C-terminal domain"/>
    <property type="match status" value="1"/>
</dbReference>
<comment type="catalytic activity">
    <reaction evidence="1">
        <text>L-glutamyl-[protein] + S-adenosyl-L-methionine = [protein]-L-glutamate 5-O-methyl ester + S-adenosyl-L-homocysteine</text>
        <dbReference type="Rhea" id="RHEA:24452"/>
        <dbReference type="Rhea" id="RHEA-COMP:10208"/>
        <dbReference type="Rhea" id="RHEA-COMP:10311"/>
        <dbReference type="ChEBI" id="CHEBI:29973"/>
        <dbReference type="ChEBI" id="CHEBI:57856"/>
        <dbReference type="ChEBI" id="CHEBI:59789"/>
        <dbReference type="ChEBI" id="CHEBI:82795"/>
        <dbReference type="EC" id="2.1.1.80"/>
    </reaction>
</comment>
<dbReference type="CDD" id="cd16434">
    <property type="entry name" value="CheB-CheR_fusion"/>
    <property type="match status" value="1"/>
</dbReference>
<dbReference type="AlphaFoldDB" id="A0A7S9Q043"/>
<dbReference type="CDD" id="cd00130">
    <property type="entry name" value="PAS"/>
    <property type="match status" value="1"/>
</dbReference>
<sequence length="983" mass="112470">MKGKSDQSKIEKNDTFNLERLQLKGEGDAVKVETQAFPIIGLGGASGSVVAFEQFFKHMPTDAGMAFIIVIHQDPKEQGNYLEVLKSFTSMPVQFAEDGAKVIPNHVYLAPMHFDIGLHDGYLLLFKAAQNDNTRMCIDHFFQSLAEDQWNMAVGILFSGLGADGETGLRMIKEKLGMTMVQDPEDATYASMPMAAITTHQSDYILLPEEMPGKLIKYLSHPVLGVSIEDIDANKTNKVHIQKIIMILRSHTGHDFSLYKKNTISRRIERRIAFHQLPDYEHYVNYLRENPAEVDILFNELLIGVTKFFRDKPAFETLTEHMYPLLGSKNPEEPIRIWIAGCSTGEEAYTVAIIITEYLDALQLKRKPKAQIFATDLDANAIEVARTGFYFSNIASELSPERLERFFERKNNGYTVKKEIREMIVFAQHNLIKDAPFTRLDLLCCRNVMIYLTTELQKKLIPIFHYSLNVNGLLFLGPAESVSGFQEFFNNVDSKWKLFERKEGASSMGKLLDFPFHIANQDKLVKSDMSSKSRKQSPIVEHFNKILLDNHTPPSLLLNDKGEIIDINGATQRFIHLHPGEAVMNIHRMIREELKYALGNALHQASTKKIKVEINDVKIKENDKLFVVNVTVDYIHEPALQGMLLVTFFERPAKKMQRRSKQSGANEGVVEELEKELTYTKQQLHTTIEQMETSLEELKSTNEELQSTNEELQSTNEEALTTKEEMQSLNEELMTINLQYQTKAEELTQLNNDMKNLLDNIEIGTIFLDNHLNILRFTPQVTKLFNVIASDIGRSITHIVSNFEYPAIEQTIKEVIITLNGRELEVKTKKNEWYNLRIMPYRTMDNFISGAVLTFTKITPLKSISAQVRGLLKYTQSIIEQFDEATLILASDKKVLAANRKFTKLFQLVDSEIREHSFLEIVNNKWKMKVLAEKLSAPVPIIEHFYEQHHFNGIGMLNLDISIQRIAEDGHKLNLLVLKFKEK</sequence>
<dbReference type="InterPro" id="IPR036804">
    <property type="entry name" value="CheR_N_sf"/>
</dbReference>
<dbReference type="PANTHER" id="PTHR24422:SF27">
    <property type="entry name" value="PROTEIN-GLUTAMATE O-METHYLTRANSFERASE"/>
    <property type="match status" value="1"/>
</dbReference>
<evidence type="ECO:0000259" key="9">
    <source>
        <dbReference type="PROSITE" id="PS50123"/>
    </source>
</evidence>
<dbReference type="Pfam" id="PF01339">
    <property type="entry name" value="CheB_methylest"/>
    <property type="match status" value="1"/>
</dbReference>
<dbReference type="PRINTS" id="PR00996">
    <property type="entry name" value="CHERMTFRASE"/>
</dbReference>
<accession>A0A7S9Q043</accession>
<dbReference type="InterPro" id="IPR000780">
    <property type="entry name" value="CheR_MeTrfase"/>
</dbReference>
<dbReference type="GO" id="GO:0006935">
    <property type="term" value="P:chemotaxis"/>
    <property type="evidence" value="ECO:0007669"/>
    <property type="project" value="InterPro"/>
</dbReference>
<dbReference type="SMART" id="SM00138">
    <property type="entry name" value="MeTrc"/>
    <property type="match status" value="1"/>
</dbReference>
<evidence type="ECO:0000313" key="11">
    <source>
        <dbReference type="Proteomes" id="UP000594759"/>
    </source>
</evidence>
<dbReference type="InterPro" id="IPR050903">
    <property type="entry name" value="Bact_Chemotaxis_MeTrfase"/>
</dbReference>
<dbReference type="SUPFAM" id="SSF55785">
    <property type="entry name" value="PYP-like sensor domain (PAS domain)"/>
    <property type="match status" value="1"/>
</dbReference>
<dbReference type="InterPro" id="IPR000014">
    <property type="entry name" value="PAS"/>
</dbReference>
<protein>
    <recommendedName>
        <fullName evidence="2">protein-glutamate O-methyltransferase</fullName>
        <ecNumber evidence="2">2.1.1.80</ecNumber>
    </recommendedName>
</protein>
<organism evidence="10 11">
    <name type="scientific">Pedobacter endophyticus</name>
    <dbReference type="NCBI Taxonomy" id="2789740"/>
    <lineage>
        <taxon>Bacteria</taxon>
        <taxon>Pseudomonadati</taxon>
        <taxon>Bacteroidota</taxon>
        <taxon>Sphingobacteriia</taxon>
        <taxon>Sphingobacteriales</taxon>
        <taxon>Sphingobacteriaceae</taxon>
        <taxon>Pedobacter</taxon>
    </lineage>
</organism>
<dbReference type="Pfam" id="PF03705">
    <property type="entry name" value="CheR_N"/>
    <property type="match status" value="1"/>
</dbReference>
<dbReference type="RefSeq" id="WP_196100719.1">
    <property type="nucleotide sequence ID" value="NZ_CP064939.1"/>
</dbReference>
<proteinExistence type="predicted"/>
<dbReference type="InterPro" id="IPR022642">
    <property type="entry name" value="CheR_C"/>
</dbReference>
<dbReference type="KEGG" id="pex:IZT61_08440"/>
<dbReference type="PANTHER" id="PTHR24422">
    <property type="entry name" value="CHEMOTAXIS PROTEIN METHYLTRANSFERASE"/>
    <property type="match status" value="1"/>
</dbReference>
<dbReference type="GO" id="GO:0032259">
    <property type="term" value="P:methylation"/>
    <property type="evidence" value="ECO:0007669"/>
    <property type="project" value="UniProtKB-KW"/>
</dbReference>
<keyword evidence="4" id="KW-0808">Transferase</keyword>
<dbReference type="InterPro" id="IPR035965">
    <property type="entry name" value="PAS-like_dom_sf"/>
</dbReference>
<dbReference type="GO" id="GO:0008983">
    <property type="term" value="F:protein-glutamate O-methyltransferase activity"/>
    <property type="evidence" value="ECO:0007669"/>
    <property type="project" value="UniProtKB-EC"/>
</dbReference>
<evidence type="ECO:0000256" key="5">
    <source>
        <dbReference type="ARBA" id="ARBA00022691"/>
    </source>
</evidence>
<dbReference type="Pfam" id="PF13596">
    <property type="entry name" value="PAS_10"/>
    <property type="match status" value="1"/>
</dbReference>
<dbReference type="InterPro" id="IPR029063">
    <property type="entry name" value="SAM-dependent_MTases_sf"/>
</dbReference>
<dbReference type="EC" id="2.1.1.80" evidence="2"/>
<dbReference type="SMART" id="SM00091">
    <property type="entry name" value="PAS"/>
    <property type="match status" value="3"/>
</dbReference>
<dbReference type="Gene3D" id="3.40.50.180">
    <property type="entry name" value="Methylesterase CheB, C-terminal domain"/>
    <property type="match status" value="1"/>
</dbReference>
<dbReference type="Gene3D" id="3.30.450.20">
    <property type="entry name" value="PAS domain"/>
    <property type="match status" value="1"/>
</dbReference>
<reference evidence="10 11" key="1">
    <citation type="submission" date="2020-11" db="EMBL/GenBank/DDBJ databases">
        <title>Pedobacter endophytica, an endophytic bacteria isolated form Carex pumila.</title>
        <authorList>
            <person name="Peng Y."/>
            <person name="Jiang L."/>
            <person name="Lee J."/>
        </authorList>
    </citation>
    <scope>NUCLEOTIDE SEQUENCE [LARGE SCALE GENOMIC DNA]</scope>
    <source>
        <strain evidence="10 11">JBR3-12</strain>
    </source>
</reference>
<dbReference type="InterPro" id="IPR000673">
    <property type="entry name" value="Sig_transdc_resp-reg_Me-estase"/>
</dbReference>
<keyword evidence="5" id="KW-0949">S-adenosyl-L-methionine</keyword>
<dbReference type="GO" id="GO:0008984">
    <property type="term" value="F:protein-glutamate methylesterase activity"/>
    <property type="evidence" value="ECO:0007669"/>
    <property type="project" value="InterPro"/>
</dbReference>
<evidence type="ECO:0000256" key="4">
    <source>
        <dbReference type="ARBA" id="ARBA00022679"/>
    </source>
</evidence>
<keyword evidence="7" id="KW-0175">Coiled coil</keyword>
<dbReference type="GO" id="GO:0000156">
    <property type="term" value="F:phosphorelay response regulator activity"/>
    <property type="evidence" value="ECO:0007669"/>
    <property type="project" value="InterPro"/>
</dbReference>
<dbReference type="SUPFAM" id="SSF53335">
    <property type="entry name" value="S-adenosyl-L-methionine-dependent methyltransferases"/>
    <property type="match status" value="1"/>
</dbReference>
<keyword evidence="11" id="KW-1185">Reference proteome</keyword>
<dbReference type="Gene3D" id="1.10.155.10">
    <property type="entry name" value="Chemotaxis receptor methyltransferase CheR, N-terminal domain"/>
    <property type="match status" value="1"/>
</dbReference>
<dbReference type="Gene3D" id="3.40.50.150">
    <property type="entry name" value="Vaccinia Virus protein VP39"/>
    <property type="match status" value="1"/>
</dbReference>
<dbReference type="InterPro" id="IPR022641">
    <property type="entry name" value="CheR_N"/>
</dbReference>
<dbReference type="SUPFAM" id="SSF47757">
    <property type="entry name" value="Chemotaxis receptor methyltransferase CheR, N-terminal domain"/>
    <property type="match status" value="1"/>
</dbReference>
<evidence type="ECO:0000313" key="10">
    <source>
        <dbReference type="EMBL" id="QPH41268.1"/>
    </source>
</evidence>
<evidence type="ECO:0000256" key="2">
    <source>
        <dbReference type="ARBA" id="ARBA00012534"/>
    </source>
</evidence>
<evidence type="ECO:0000259" key="8">
    <source>
        <dbReference type="PROSITE" id="PS50122"/>
    </source>
</evidence>
<feature type="coiled-coil region" evidence="7">
    <location>
        <begin position="670"/>
        <end position="760"/>
    </location>
</feature>
<dbReference type="Pfam" id="PF01739">
    <property type="entry name" value="CheR"/>
    <property type="match status" value="1"/>
</dbReference>
<name>A0A7S9Q043_9SPHI</name>
<dbReference type="PROSITE" id="PS50122">
    <property type="entry name" value="CHEB"/>
    <property type="match status" value="1"/>
</dbReference>
<feature type="domain" description="CheR-type methyltransferase" evidence="9">
    <location>
        <begin position="240"/>
        <end position="500"/>
    </location>
</feature>
<keyword evidence="3" id="KW-0489">Methyltransferase</keyword>
<dbReference type="PROSITE" id="PS50123">
    <property type="entry name" value="CHER"/>
    <property type="match status" value="1"/>
</dbReference>
<dbReference type="GO" id="GO:0005737">
    <property type="term" value="C:cytoplasm"/>
    <property type="evidence" value="ECO:0007669"/>
    <property type="project" value="InterPro"/>
</dbReference>
<comment type="caution">
    <text evidence="6">Lacks conserved residue(s) required for the propagation of feature annotation.</text>
</comment>
<evidence type="ECO:0000256" key="6">
    <source>
        <dbReference type="PROSITE-ProRule" id="PRU00050"/>
    </source>
</evidence>
<evidence type="ECO:0000256" key="1">
    <source>
        <dbReference type="ARBA" id="ARBA00001541"/>
    </source>
</evidence>
<evidence type="ECO:0000256" key="7">
    <source>
        <dbReference type="SAM" id="Coils"/>
    </source>
</evidence>
<feature type="domain" description="CheB-type methylesterase" evidence="8">
    <location>
        <begin position="33"/>
        <end position="222"/>
    </location>
</feature>
<evidence type="ECO:0000256" key="3">
    <source>
        <dbReference type="ARBA" id="ARBA00022603"/>
    </source>
</evidence>
<gene>
    <name evidence="10" type="ORF">IZT61_08440</name>
</gene>
<dbReference type="EMBL" id="CP064939">
    <property type="protein sequence ID" value="QPH41268.1"/>
    <property type="molecule type" value="Genomic_DNA"/>
</dbReference>
<dbReference type="Proteomes" id="UP000594759">
    <property type="component" value="Chromosome"/>
</dbReference>